<evidence type="ECO:0000256" key="3">
    <source>
        <dbReference type="ARBA" id="ARBA00022827"/>
    </source>
</evidence>
<dbReference type="PRINTS" id="PR00368">
    <property type="entry name" value="FADPNR"/>
</dbReference>
<comment type="caution">
    <text evidence="7">The sequence shown here is derived from an EMBL/GenBank/DDBJ whole genome shotgun (WGS) entry which is preliminary data.</text>
</comment>
<dbReference type="Proteomes" id="UP000537775">
    <property type="component" value="Unassembled WGS sequence"/>
</dbReference>
<dbReference type="InterPro" id="IPR050446">
    <property type="entry name" value="FAD-oxidoreductase/Apoptosis"/>
</dbReference>
<name>A0A7X0FN06_9MICO</name>
<organism evidence="7 8">
    <name type="scientific">Microbacterium thalassium</name>
    <dbReference type="NCBI Taxonomy" id="362649"/>
    <lineage>
        <taxon>Bacteria</taxon>
        <taxon>Bacillati</taxon>
        <taxon>Actinomycetota</taxon>
        <taxon>Actinomycetes</taxon>
        <taxon>Micrococcales</taxon>
        <taxon>Microbacteriaceae</taxon>
        <taxon>Microbacterium</taxon>
    </lineage>
</organism>
<dbReference type="InterPro" id="IPR036188">
    <property type="entry name" value="FAD/NAD-bd_sf"/>
</dbReference>
<evidence type="ECO:0000313" key="8">
    <source>
        <dbReference type="Proteomes" id="UP000537775"/>
    </source>
</evidence>
<dbReference type="PANTHER" id="PTHR43557">
    <property type="entry name" value="APOPTOSIS-INDUCING FACTOR 1"/>
    <property type="match status" value="1"/>
</dbReference>
<dbReference type="SUPFAM" id="SSF55424">
    <property type="entry name" value="FAD/NAD-linked reductases, dimerisation (C-terminal) domain"/>
    <property type="match status" value="1"/>
</dbReference>
<dbReference type="PRINTS" id="PR00411">
    <property type="entry name" value="PNDRDTASEI"/>
</dbReference>
<dbReference type="SUPFAM" id="SSF51905">
    <property type="entry name" value="FAD/NAD(P)-binding domain"/>
    <property type="match status" value="1"/>
</dbReference>
<evidence type="ECO:0000256" key="4">
    <source>
        <dbReference type="ARBA" id="ARBA00023002"/>
    </source>
</evidence>
<sequence length="404" mass="43156">MTEPRDATDPGARVVIVGASAAGSGVALNLRRMGYEGAITLIGEEAELPYDRPPLSKGVLLGTAGLDSLGLASHEELSTAQVELRLGVRAVALDTTAKEVRLETGESVGYDTLVIATGATPRRIPSLAGSANVHVLRTIADAEAFERSLVPGTRLAIVGSGLIGLEVASTATKRGVQVSVIEPADLPMRERLTPDVARWLLDQHVAHGVRFHLGTQVEGVVSDGDRVTALCLADGTELEVDVVLMSVGAAPNVAWLESSGIELDNGVVTDHRQRAADDVYAVGDVARFVHTSLDRVMRMETRSNAIEGAVHLARTIAGEEAPYAPVPFFWTDQYDFKIQSFGMVDPTADLVFEDGSLEGSKWVLAAYDDGELRGVIARGHGPVLARLRRQLAQNYQRNAERVLD</sequence>
<keyword evidence="2" id="KW-0285">Flavoprotein</keyword>
<evidence type="ECO:0000313" key="7">
    <source>
        <dbReference type="EMBL" id="MBB6390508.1"/>
    </source>
</evidence>
<proteinExistence type="predicted"/>
<evidence type="ECO:0000259" key="5">
    <source>
        <dbReference type="Pfam" id="PF07992"/>
    </source>
</evidence>
<evidence type="ECO:0000256" key="2">
    <source>
        <dbReference type="ARBA" id="ARBA00022630"/>
    </source>
</evidence>
<dbReference type="Pfam" id="PF14759">
    <property type="entry name" value="Reductase_C"/>
    <property type="match status" value="1"/>
</dbReference>
<keyword evidence="3" id="KW-0274">FAD</keyword>
<keyword evidence="4" id="KW-0560">Oxidoreductase</keyword>
<dbReference type="Gene3D" id="3.50.50.60">
    <property type="entry name" value="FAD/NAD(P)-binding domain"/>
    <property type="match status" value="2"/>
</dbReference>
<feature type="domain" description="Reductase C-terminal" evidence="6">
    <location>
        <begin position="328"/>
        <end position="404"/>
    </location>
</feature>
<dbReference type="Gene3D" id="3.30.390.30">
    <property type="match status" value="1"/>
</dbReference>
<dbReference type="GO" id="GO:0016651">
    <property type="term" value="F:oxidoreductase activity, acting on NAD(P)H"/>
    <property type="evidence" value="ECO:0007669"/>
    <property type="project" value="TreeGrafter"/>
</dbReference>
<accession>A0A7X0FN06</accession>
<evidence type="ECO:0000259" key="6">
    <source>
        <dbReference type="Pfam" id="PF14759"/>
    </source>
</evidence>
<dbReference type="AlphaFoldDB" id="A0A7X0FN06"/>
<evidence type="ECO:0000256" key="1">
    <source>
        <dbReference type="ARBA" id="ARBA00001974"/>
    </source>
</evidence>
<dbReference type="GO" id="GO:0005737">
    <property type="term" value="C:cytoplasm"/>
    <property type="evidence" value="ECO:0007669"/>
    <property type="project" value="TreeGrafter"/>
</dbReference>
<dbReference type="RefSeq" id="WP_184749752.1">
    <property type="nucleotide sequence ID" value="NZ_BAAAJR010000003.1"/>
</dbReference>
<protein>
    <submittedName>
        <fullName evidence="7">NADPH-dependent 2,4-dienoyl-CoA reductase/sulfur reductase-like enzyme</fullName>
    </submittedName>
</protein>
<dbReference type="InterPro" id="IPR028202">
    <property type="entry name" value="Reductase_C"/>
</dbReference>
<dbReference type="EMBL" id="JACHML010000001">
    <property type="protein sequence ID" value="MBB6390508.1"/>
    <property type="molecule type" value="Genomic_DNA"/>
</dbReference>
<gene>
    <name evidence="7" type="ORF">HD594_000821</name>
</gene>
<dbReference type="Pfam" id="PF07992">
    <property type="entry name" value="Pyr_redox_2"/>
    <property type="match status" value="1"/>
</dbReference>
<keyword evidence="8" id="KW-1185">Reference proteome</keyword>
<comment type="cofactor">
    <cofactor evidence="1">
        <name>FAD</name>
        <dbReference type="ChEBI" id="CHEBI:57692"/>
    </cofactor>
</comment>
<feature type="domain" description="FAD/NAD(P)-binding" evidence="5">
    <location>
        <begin position="13"/>
        <end position="306"/>
    </location>
</feature>
<reference evidence="7 8" key="1">
    <citation type="submission" date="2020-08" db="EMBL/GenBank/DDBJ databases">
        <title>Sequencing the genomes of 1000 actinobacteria strains.</title>
        <authorList>
            <person name="Klenk H.-P."/>
        </authorList>
    </citation>
    <scope>NUCLEOTIDE SEQUENCE [LARGE SCALE GENOMIC DNA]</scope>
    <source>
        <strain evidence="7 8">DSM 12511</strain>
    </source>
</reference>
<dbReference type="InterPro" id="IPR023753">
    <property type="entry name" value="FAD/NAD-binding_dom"/>
</dbReference>
<dbReference type="InterPro" id="IPR016156">
    <property type="entry name" value="FAD/NAD-linked_Rdtase_dimer_sf"/>
</dbReference>
<dbReference type="PANTHER" id="PTHR43557:SF2">
    <property type="entry name" value="RIESKE DOMAIN-CONTAINING PROTEIN-RELATED"/>
    <property type="match status" value="1"/>
</dbReference>